<protein>
    <recommendedName>
        <fullName evidence="4">MtrB/PioB family decaheme-associated outer membrane protein</fullName>
    </recommendedName>
</protein>
<organism evidence="2 3">
    <name type="scientific">Shewanella japonica</name>
    <dbReference type="NCBI Taxonomy" id="93973"/>
    <lineage>
        <taxon>Bacteria</taxon>
        <taxon>Pseudomonadati</taxon>
        <taxon>Pseudomonadota</taxon>
        <taxon>Gammaproteobacteria</taxon>
        <taxon>Alteromonadales</taxon>
        <taxon>Shewanellaceae</taxon>
        <taxon>Shewanella</taxon>
    </lineage>
</organism>
<dbReference type="SUPFAM" id="SSF56935">
    <property type="entry name" value="Porins"/>
    <property type="match status" value="1"/>
</dbReference>
<accession>A0ABN4YBR1</accession>
<feature type="chain" id="PRO_5046412647" description="MtrB/PioB family decaheme-associated outer membrane protein" evidence="1">
    <location>
        <begin position="22"/>
        <end position="695"/>
    </location>
</feature>
<feature type="signal peptide" evidence="1">
    <location>
        <begin position="1"/>
        <end position="21"/>
    </location>
</feature>
<dbReference type="EMBL" id="CP020472">
    <property type="protein sequence ID" value="ARD21856.1"/>
    <property type="molecule type" value="Genomic_DNA"/>
</dbReference>
<dbReference type="NCBIfam" id="TIGR03509">
    <property type="entry name" value="OMP_MtrB_PioB"/>
    <property type="match status" value="1"/>
</dbReference>
<dbReference type="RefSeq" id="WP_080915409.1">
    <property type="nucleotide sequence ID" value="NZ_CP020472.1"/>
</dbReference>
<sequence>MKFKLNIITLALVANAGFAMAADGYGVGNANTDKVKFDKWVCKGCAVETGVTGSVGVGVGYNSEDDIHSANAFGSDNEIAPKLDADVNYIGESGYRAKVEATDLGLDNGRLDVNVGKLGQYNFNLNYRSLATYSSNTVMSPYQGIGGSDLTLPDNWVTAGSTDGMSELYSSLNPFELSLKRERAGLGFEYQTESMLTTYVNYQREEKTGTKTASGSFFNQSMMIAEPVDYTTDTINAGIKFSGKNWFTSLNYDGSIFKNDNAELSYDNAFNPTFGAQTRGYMALNPDNESHIVSLLGQYTENGTAVSGRLMFGQMSQDQDVVTSGYGYSVPTESVDAKVDLTGMTLKAVSRVNRSVRVSGSYDYSDRENNTNIEEWTQISINDVNGQVAYNTPYDQTTHRAKIGADYRINRGMKLDGGVDYKRDERSYSEREVTEESTIWARYRLNSFENWDMWVKGSFGSRDGSDYQASEWTSSENNDLLRKYYLADRDRSMVEARVSHTPIDALTIDLGVRYALDDYIDTEIGLTESKDTSYDVNVNYMFNKDVMLNAFYNHQVIESQQSGSSTFSGPTWQADIEDTVDVVGANLSYNNLMDSRLRLGLDYTYSESDSNTQVRQGVTGDYGDYFAKVHNVNLYGQYQATEKMALRLDYKIEKYLDNDAANDIAPDNIWNVMTFGSNSHDYTAHMIMLSVNYKL</sequence>
<keyword evidence="1" id="KW-0732">Signal</keyword>
<evidence type="ECO:0000256" key="1">
    <source>
        <dbReference type="SAM" id="SignalP"/>
    </source>
</evidence>
<evidence type="ECO:0000313" key="2">
    <source>
        <dbReference type="EMBL" id="ARD21856.1"/>
    </source>
</evidence>
<evidence type="ECO:0000313" key="3">
    <source>
        <dbReference type="Proteomes" id="UP000191820"/>
    </source>
</evidence>
<dbReference type="Pfam" id="PF11854">
    <property type="entry name" value="MtrB_PioB"/>
    <property type="match status" value="1"/>
</dbReference>
<dbReference type="InterPro" id="IPR020016">
    <property type="entry name" value="Decahaem-assoc_OM_MtrB/PioB"/>
</dbReference>
<name>A0ABN4YBR1_9GAMM</name>
<dbReference type="Proteomes" id="UP000191820">
    <property type="component" value="Chromosome"/>
</dbReference>
<gene>
    <name evidence="2" type="ORF">SJ2017_1539</name>
</gene>
<evidence type="ECO:0008006" key="4">
    <source>
        <dbReference type="Google" id="ProtNLM"/>
    </source>
</evidence>
<reference evidence="2 3" key="1">
    <citation type="submission" date="2017-03" db="EMBL/GenBank/DDBJ databases">
        <title>Genome sequencing of Shewanella japonica KCTC 22435.</title>
        <authorList>
            <person name="Kim K.M."/>
        </authorList>
    </citation>
    <scope>NUCLEOTIDE SEQUENCE [LARGE SCALE GENOMIC DNA]</scope>
    <source>
        <strain evidence="2 3">KCTC 22435</strain>
    </source>
</reference>
<proteinExistence type="predicted"/>
<keyword evidence="3" id="KW-1185">Reference proteome</keyword>